<keyword evidence="2" id="KW-0812">Transmembrane</keyword>
<dbReference type="PANTHER" id="PTHR24121:SF22">
    <property type="entry name" value="PROTEIN ACCELERATED CELL DEATH 6-LIKE"/>
    <property type="match status" value="1"/>
</dbReference>
<dbReference type="PANTHER" id="PTHR24121">
    <property type="entry name" value="NO MECHANORECEPTOR POTENTIAL C, ISOFORM D-RELATED"/>
    <property type="match status" value="1"/>
</dbReference>
<protein>
    <submittedName>
        <fullName evidence="2">Transmembrane protein</fullName>
    </submittedName>
</protein>
<dbReference type="Proteomes" id="UP000237000">
    <property type="component" value="Unassembled WGS sequence"/>
</dbReference>
<proteinExistence type="predicted"/>
<dbReference type="AlphaFoldDB" id="A0A2P5BVZ4"/>
<accession>A0A2P5BVZ4</accession>
<keyword evidence="2" id="KW-0472">Membrane</keyword>
<reference evidence="3" key="1">
    <citation type="submission" date="2016-06" db="EMBL/GenBank/DDBJ databases">
        <title>Parallel loss of symbiosis genes in relatives of nitrogen-fixing non-legume Parasponia.</title>
        <authorList>
            <person name="Van Velzen R."/>
            <person name="Holmer R."/>
            <person name="Bu F."/>
            <person name="Rutten L."/>
            <person name="Van Zeijl A."/>
            <person name="Liu W."/>
            <person name="Santuari L."/>
            <person name="Cao Q."/>
            <person name="Sharma T."/>
            <person name="Shen D."/>
            <person name="Roswanjaya Y."/>
            <person name="Wardhani T."/>
            <person name="Kalhor M.S."/>
            <person name="Jansen J."/>
            <person name="Van den Hoogen J."/>
            <person name="Gungor B."/>
            <person name="Hartog M."/>
            <person name="Hontelez J."/>
            <person name="Verver J."/>
            <person name="Yang W.-C."/>
            <person name="Schijlen E."/>
            <person name="Repin R."/>
            <person name="Schilthuizen M."/>
            <person name="Schranz E."/>
            <person name="Heidstra R."/>
            <person name="Miyata K."/>
            <person name="Fedorova E."/>
            <person name="Kohlen W."/>
            <person name="Bisseling T."/>
            <person name="Smit S."/>
            <person name="Geurts R."/>
        </authorList>
    </citation>
    <scope>NUCLEOTIDE SEQUENCE [LARGE SCALE GENOMIC DNA]</scope>
    <source>
        <strain evidence="3">cv. RG33-2</strain>
    </source>
</reference>
<dbReference type="PROSITE" id="PS50297">
    <property type="entry name" value="ANK_REP_REGION"/>
    <property type="match status" value="1"/>
</dbReference>
<feature type="repeat" description="ANK" evidence="1">
    <location>
        <begin position="41"/>
        <end position="73"/>
    </location>
</feature>
<dbReference type="InterPro" id="IPR036770">
    <property type="entry name" value="Ankyrin_rpt-contain_sf"/>
</dbReference>
<keyword evidence="3" id="KW-1185">Reference proteome</keyword>
<dbReference type="SMART" id="SM00248">
    <property type="entry name" value="ANK"/>
    <property type="match status" value="3"/>
</dbReference>
<dbReference type="InterPro" id="IPR002110">
    <property type="entry name" value="Ankyrin_rpt"/>
</dbReference>
<dbReference type="OrthoDB" id="1847170at2759"/>
<evidence type="ECO:0000256" key="1">
    <source>
        <dbReference type="PROSITE-ProRule" id="PRU00023"/>
    </source>
</evidence>
<sequence length="146" mass="16856">MLTPDNNTILHVHIRASTTDKVFVREILNMCPPLLLQTNAKGETPLHVAARYGHVRIVKAIIKHAKSSDCQQMRDHESDVVRGIEATKQMLRMGNKEKDTALNEAVWFQRLEVVRILIKEIPHYSYSTNEERETPLYIDRKQEAVL</sequence>
<dbReference type="STRING" id="63057.A0A2P5BVZ4"/>
<dbReference type="Pfam" id="PF12796">
    <property type="entry name" value="Ank_2"/>
    <property type="match status" value="1"/>
</dbReference>
<dbReference type="InParanoid" id="A0A2P5BVZ4"/>
<evidence type="ECO:0000313" key="2">
    <source>
        <dbReference type="EMBL" id="PON52963.1"/>
    </source>
</evidence>
<dbReference type="Gene3D" id="1.25.40.20">
    <property type="entry name" value="Ankyrin repeat-containing domain"/>
    <property type="match status" value="1"/>
</dbReference>
<gene>
    <name evidence="2" type="ORF">TorRG33x02_306770</name>
</gene>
<comment type="caution">
    <text evidence="2">The sequence shown here is derived from an EMBL/GenBank/DDBJ whole genome shotgun (WGS) entry which is preliminary data.</text>
</comment>
<dbReference type="EMBL" id="JXTC01000451">
    <property type="protein sequence ID" value="PON52963.1"/>
    <property type="molecule type" value="Genomic_DNA"/>
</dbReference>
<dbReference type="SUPFAM" id="SSF48403">
    <property type="entry name" value="Ankyrin repeat"/>
    <property type="match status" value="1"/>
</dbReference>
<organism evidence="2 3">
    <name type="scientific">Trema orientale</name>
    <name type="common">Charcoal tree</name>
    <name type="synonym">Celtis orientalis</name>
    <dbReference type="NCBI Taxonomy" id="63057"/>
    <lineage>
        <taxon>Eukaryota</taxon>
        <taxon>Viridiplantae</taxon>
        <taxon>Streptophyta</taxon>
        <taxon>Embryophyta</taxon>
        <taxon>Tracheophyta</taxon>
        <taxon>Spermatophyta</taxon>
        <taxon>Magnoliopsida</taxon>
        <taxon>eudicotyledons</taxon>
        <taxon>Gunneridae</taxon>
        <taxon>Pentapetalae</taxon>
        <taxon>rosids</taxon>
        <taxon>fabids</taxon>
        <taxon>Rosales</taxon>
        <taxon>Cannabaceae</taxon>
        <taxon>Trema</taxon>
    </lineage>
</organism>
<dbReference type="PROSITE" id="PS50088">
    <property type="entry name" value="ANK_REPEAT"/>
    <property type="match status" value="1"/>
</dbReference>
<evidence type="ECO:0000313" key="3">
    <source>
        <dbReference type="Proteomes" id="UP000237000"/>
    </source>
</evidence>
<name>A0A2P5BVZ4_TREOI</name>
<keyword evidence="1" id="KW-0040">ANK repeat</keyword>